<organism evidence="2 3">
    <name type="scientific">Blastopirellula marina DSM 3645</name>
    <dbReference type="NCBI Taxonomy" id="314230"/>
    <lineage>
        <taxon>Bacteria</taxon>
        <taxon>Pseudomonadati</taxon>
        <taxon>Planctomycetota</taxon>
        <taxon>Planctomycetia</taxon>
        <taxon>Pirellulales</taxon>
        <taxon>Pirellulaceae</taxon>
        <taxon>Blastopirellula</taxon>
    </lineage>
</organism>
<dbReference type="OrthoDB" id="245702at2"/>
<dbReference type="EMBL" id="AANZ01000004">
    <property type="protein sequence ID" value="EAQ81658.1"/>
    <property type="molecule type" value="Genomic_DNA"/>
</dbReference>
<accession>A3ZPI0</accession>
<feature type="region of interest" description="Disordered" evidence="1">
    <location>
        <begin position="554"/>
        <end position="573"/>
    </location>
</feature>
<gene>
    <name evidence="2" type="ORF">DSM3645_28792</name>
</gene>
<dbReference type="eggNOG" id="COG1357">
    <property type="taxonomic scope" value="Bacteria"/>
</dbReference>
<reference evidence="2 3" key="1">
    <citation type="submission" date="2006-02" db="EMBL/GenBank/DDBJ databases">
        <authorList>
            <person name="Amann R."/>
            <person name="Ferriera S."/>
            <person name="Johnson J."/>
            <person name="Kravitz S."/>
            <person name="Halpern A."/>
            <person name="Remington K."/>
            <person name="Beeson K."/>
            <person name="Tran B."/>
            <person name="Rogers Y.-H."/>
            <person name="Friedman R."/>
            <person name="Venter J.C."/>
        </authorList>
    </citation>
    <scope>NUCLEOTIDE SEQUENCE [LARGE SCALE GENOMIC DNA]</scope>
    <source>
        <strain evidence="2 3">DSM 3645</strain>
    </source>
</reference>
<feature type="compositionally biased region" description="Polar residues" evidence="1">
    <location>
        <begin position="559"/>
        <end position="569"/>
    </location>
</feature>
<comment type="caution">
    <text evidence="2">The sequence shown here is derived from an EMBL/GenBank/DDBJ whole genome shotgun (WGS) entry which is preliminary data.</text>
</comment>
<evidence type="ECO:0000256" key="1">
    <source>
        <dbReference type="SAM" id="MobiDB-lite"/>
    </source>
</evidence>
<dbReference type="Proteomes" id="UP000004358">
    <property type="component" value="Unassembled WGS sequence"/>
</dbReference>
<name>A3ZPI0_9BACT</name>
<protein>
    <submittedName>
        <fullName evidence="2">Parallel beta-helix repeat protein</fullName>
    </submittedName>
</protein>
<dbReference type="STRING" id="314230.DSM3645_28792"/>
<dbReference type="HOGENOM" id="CLU_305820_0_0_0"/>
<proteinExistence type="predicted"/>
<evidence type="ECO:0000313" key="3">
    <source>
        <dbReference type="Proteomes" id="UP000004358"/>
    </source>
</evidence>
<dbReference type="RefSeq" id="WP_002653649.1">
    <property type="nucleotide sequence ID" value="NZ_CH672376.1"/>
</dbReference>
<evidence type="ECO:0000313" key="2">
    <source>
        <dbReference type="EMBL" id="EAQ81658.1"/>
    </source>
</evidence>
<sequence>MALYVWRGDARGRAQVAAVTAEFVEAGDVFTLTINRKTVSFTALGDSAPALYAGLADAIDKSEIPELADITAEVIAGTDAAPAYLKLTGGEDGRPFTITTNADNGSIGDVAVSTTVQASGGANEKQQVALPIGVTGGTFTLTFSGQTTSAVAYNASAATLQTALEALSNIDSGDVEVSGDAAGPWTIEFKQAYALTDVPAITMDSSSLTAGSVSVSEAVKGSGGANEIQRLSFYHDKNGTAPPGFVNEFQVYFEGPTTAAFAFTGRDFSEINTAYKLGNLLALHADITGSNISITTVTSTPNLVVYDVEFIGSLGSQNFPLMVCYDTNYYGTAGTGPADHVQNGDASGNNEQQVVTLLGSPSGGTFTLTFNGQTTSGIAYNASAATVQSALEALSNIASGDVAVTGDDGGAWTVEFDQAYANQDVPIMSASGASLTGGTGTISVTQAAAGTVNERQQVSLSSGVTGGTFTLTYAGQTTSALSYVAGAAAIESALEALSNIDAVSVTGPSGGPWAVEFQGSLAATNVVLMTGDGDNLTGDDSQTLSITTLVAPTGPSHWSEPQNWDQQQVPGDGDEVRLEDSETPILYGLNQADVVLASLEVRASYRGAIGLPTQNAAGYYEYLPTHLAIGATLVRIGEGEGSSVGRCRFDVGAAKSEITIFKTDVPSSDNGYAVEWIGTHAENVMTIYKGAVGVATQAGQTAALDQLNICFVSSRQTDALVYLGDGVTVGDIVKTGGELIVSGRSGVAIHSIQATAGRVEMHGADGVESLSVEGGEFYYWTTGALGGSAVISGDGQLIFDGDLRAKTVTGALQVYGDSASVIDTAEVVNAAGLLSIHFQGTSRFADLGNDIIISRGLPAESEQEVSISVYAAAMKMISIAVDDELATIDAMLTTAEYAHPSGKTVADIIQIDVISPSADVAVHDADNDTDGQTIAADGVEYFPIVGAAATALRMVTDSSASALLKIYYS</sequence>
<dbReference type="AlphaFoldDB" id="A3ZPI0"/>